<sequence length="414" mass="43762">MKQDLALGLISRGVGALAGARGERWALIVPASGHGSLGDAAMTLVARDRLREQGYKVCLLADDTWAPLSGFDDHVPADPYLFDGDRRTFLDVMWRTRRVGAAFLIGADILDGIYNPDSVIRRLKILSTLAQRGCAATVLGSSFNEAPNPVCVAALRQLPPSVAIHARDPVSRARMAAHLERPIGLVADLAFLCPRDEAGEPEAFAFIAGERDAGRKIVALTANFLVARKTGGFEAAHVPFLKAVIAAGHSVVMVPHDTRKTDSDKAVLERIAARLTDGERTHTHLIPADDPQRVKAVLAGCDLGVTSRMHAAILAMGAGVPALCFGYQGKFEGLFDLVGLADEDLLHAPEALVADPEGLARCVIGKLAERERLAAKLAARLPAVKAMSRANFSPDGAAAGVPAPVAPSVTERAA</sequence>
<dbReference type="PANTHER" id="PTHR36836">
    <property type="entry name" value="COLANIC ACID BIOSYNTHESIS PROTEIN WCAK"/>
    <property type="match status" value="1"/>
</dbReference>
<dbReference type="OrthoDB" id="1814359at2"/>
<evidence type="ECO:0000313" key="2">
    <source>
        <dbReference type="EMBL" id="RAI03836.1"/>
    </source>
</evidence>
<proteinExistence type="predicted"/>
<reference evidence="2 3" key="1">
    <citation type="submission" date="2018-05" db="EMBL/GenBank/DDBJ databases">
        <title>Acuticoccus sediminis sp. nov., isolated from deep-sea sediment of Indian Ocean.</title>
        <authorList>
            <person name="Liu X."/>
            <person name="Lai Q."/>
            <person name="Du Y."/>
            <person name="Sun F."/>
            <person name="Zhang X."/>
            <person name="Wang S."/>
            <person name="Shao Z."/>
        </authorList>
    </citation>
    <scope>NUCLEOTIDE SEQUENCE [LARGE SCALE GENOMIC DNA]</scope>
    <source>
        <strain evidence="2 3">PTG4-2</strain>
    </source>
</reference>
<dbReference type="AlphaFoldDB" id="A0A8B2P109"/>
<gene>
    <name evidence="2" type="ORF">DLJ53_05030</name>
</gene>
<protein>
    <recommendedName>
        <fullName evidence="1">Polysaccharide pyruvyl transferase domain-containing protein</fullName>
    </recommendedName>
</protein>
<name>A0A8B2P109_9HYPH</name>
<dbReference type="EMBL" id="QHHQ01000001">
    <property type="protein sequence ID" value="RAI03836.1"/>
    <property type="molecule type" value="Genomic_DNA"/>
</dbReference>
<dbReference type="PANTHER" id="PTHR36836:SF1">
    <property type="entry name" value="COLANIC ACID BIOSYNTHESIS PROTEIN WCAK"/>
    <property type="match status" value="1"/>
</dbReference>
<dbReference type="Proteomes" id="UP000249590">
    <property type="component" value="Unassembled WGS sequence"/>
</dbReference>
<dbReference type="InterPro" id="IPR007345">
    <property type="entry name" value="Polysacch_pyruvyl_Trfase"/>
</dbReference>
<keyword evidence="3" id="KW-1185">Reference proteome</keyword>
<accession>A0A8B2P109</accession>
<dbReference type="RefSeq" id="WP_111342859.1">
    <property type="nucleotide sequence ID" value="NZ_QHHQ01000001.1"/>
</dbReference>
<dbReference type="Pfam" id="PF04230">
    <property type="entry name" value="PS_pyruv_trans"/>
    <property type="match status" value="1"/>
</dbReference>
<feature type="domain" description="Polysaccharide pyruvyl transferase" evidence="1">
    <location>
        <begin position="37"/>
        <end position="328"/>
    </location>
</feature>
<evidence type="ECO:0000313" key="3">
    <source>
        <dbReference type="Proteomes" id="UP000249590"/>
    </source>
</evidence>
<comment type="caution">
    <text evidence="2">The sequence shown here is derived from an EMBL/GenBank/DDBJ whole genome shotgun (WGS) entry which is preliminary data.</text>
</comment>
<organism evidence="2 3">
    <name type="scientific">Acuticoccus sediminis</name>
    <dbReference type="NCBI Taxonomy" id="2184697"/>
    <lineage>
        <taxon>Bacteria</taxon>
        <taxon>Pseudomonadati</taxon>
        <taxon>Pseudomonadota</taxon>
        <taxon>Alphaproteobacteria</taxon>
        <taxon>Hyphomicrobiales</taxon>
        <taxon>Amorphaceae</taxon>
        <taxon>Acuticoccus</taxon>
    </lineage>
</organism>
<evidence type="ECO:0000259" key="1">
    <source>
        <dbReference type="Pfam" id="PF04230"/>
    </source>
</evidence>